<dbReference type="OrthoDB" id="23692at2"/>
<dbReference type="InterPro" id="IPR052155">
    <property type="entry name" value="Biofilm_reg_signaling"/>
</dbReference>
<dbReference type="SMART" id="SM00267">
    <property type="entry name" value="GGDEF"/>
    <property type="match status" value="1"/>
</dbReference>
<dbReference type="PROSITE" id="PS50112">
    <property type="entry name" value="PAS"/>
    <property type="match status" value="1"/>
</dbReference>
<dbReference type="Pfam" id="PF00990">
    <property type="entry name" value="GGDEF"/>
    <property type="match status" value="1"/>
</dbReference>
<dbReference type="Pfam" id="PF00563">
    <property type="entry name" value="EAL"/>
    <property type="match status" value="1"/>
</dbReference>
<dbReference type="InterPro" id="IPR043128">
    <property type="entry name" value="Rev_trsase/Diguanyl_cyclase"/>
</dbReference>
<dbReference type="PANTHER" id="PTHR44757">
    <property type="entry name" value="DIGUANYLATE CYCLASE DGCP"/>
    <property type="match status" value="1"/>
</dbReference>
<sequence>MLPVKQTASPVSYAAREPAIGTARCDLRDDRLRRFAAIWSRAVHPTLSAPVSRAEFERHLVPLAAVLRDALHARPFDPRPAHDVGAALVAAHCTEPEALPQILGVIDAYLVLYLPPGHPMPAEESRARCSRLQHAVAAGFAQALAEHARAEEEAATKAARAALAEAERALHTSEARFRAVFEDTSVGVGIADVDGRIIDVNGALQGMFGSPGRKVTGRNVGELVHPDDAPEFWSLYRELVRGDRDHYRVEKPYYRSDGSVVWTDMSVTLLRDAAGEPQYQLALMEDITERRQLHARLRYEATHDPLTGLPNRTLFFERLDQALETGAGTGPDADSVEEGAGRFGLCYLDLDGFKAVNDSLGHAVGDRLLVAVAERLRACATGPRELVARLGGDEFVALITGPSAPGEATALARRMLAALAEPVHLDGRDLSVRASIGIVDGAAGELGAAEVLRSADITMYRAKAAGGNRYELADADSDARAIARHGLTNRLPAALDNGEFFIEYQPLVRLEDGTVRGAEALVRWLHPVHGVLGPDRFIPLAESTGLIVPLGRWVLAEAARQARSWHTDGPDGTPFRVNVNLSPSQLRYPGLVADTVAVLQDAGLDPSALCLEVTENALIGADEEELRPLRQLADLGVDIALDDFGTGYSNLSYLRRLPVSTLKLDRSFTRGMQCAPADPVDVKIVEGIVSLAHTLDLSVTVEGVETGTQADHLRLLGCDTAQGWYYARPGPPDRLHTLSLADAASV</sequence>
<name>A0A3Q9FX95_STRLT</name>
<dbReference type="AlphaFoldDB" id="A0A3Q9FX95"/>
<evidence type="ECO:0000259" key="2">
    <source>
        <dbReference type="PROSITE" id="PS50112"/>
    </source>
</evidence>
<dbReference type="PROSITE" id="PS50883">
    <property type="entry name" value="EAL"/>
    <property type="match status" value="1"/>
</dbReference>
<evidence type="ECO:0000313" key="7">
    <source>
        <dbReference type="Proteomes" id="UP000267900"/>
    </source>
</evidence>
<dbReference type="InterPro" id="IPR000160">
    <property type="entry name" value="GGDEF_dom"/>
</dbReference>
<dbReference type="PROSITE" id="PS50887">
    <property type="entry name" value="GGDEF"/>
    <property type="match status" value="1"/>
</dbReference>
<dbReference type="PROSITE" id="PS50113">
    <property type="entry name" value="PAC"/>
    <property type="match status" value="1"/>
</dbReference>
<reference evidence="6 7" key="1">
    <citation type="submission" date="2018-12" db="EMBL/GenBank/DDBJ databases">
        <title>The whole draft genome of Streptomyce luteoverticillatus CGMCC 15060.</title>
        <authorList>
            <person name="Feng Z."/>
            <person name="Chen G."/>
            <person name="Zhang J."/>
            <person name="Zhu H."/>
            <person name="Yu X."/>
            <person name="Zhang W."/>
            <person name="Zhang X."/>
        </authorList>
    </citation>
    <scope>NUCLEOTIDE SEQUENCE [LARGE SCALE GENOMIC DNA]</scope>
    <source>
        <strain evidence="6 7">CGMCC 15060</strain>
    </source>
</reference>
<protein>
    <submittedName>
        <fullName evidence="6">EAL domain-containing protein</fullName>
    </submittedName>
</protein>
<dbReference type="InterPro" id="IPR035919">
    <property type="entry name" value="EAL_sf"/>
</dbReference>
<proteinExistence type="predicted"/>
<dbReference type="InterPro" id="IPR000700">
    <property type="entry name" value="PAS-assoc_C"/>
</dbReference>
<dbReference type="Gene3D" id="3.30.450.20">
    <property type="entry name" value="PAS domain"/>
    <property type="match status" value="1"/>
</dbReference>
<feature type="coiled-coil region" evidence="1">
    <location>
        <begin position="147"/>
        <end position="176"/>
    </location>
</feature>
<evidence type="ECO:0000259" key="5">
    <source>
        <dbReference type="PROSITE" id="PS50887"/>
    </source>
</evidence>
<dbReference type="Proteomes" id="UP000267900">
    <property type="component" value="Chromosome"/>
</dbReference>
<keyword evidence="7" id="KW-1185">Reference proteome</keyword>
<evidence type="ECO:0000313" key="6">
    <source>
        <dbReference type="EMBL" id="AZQ70709.1"/>
    </source>
</evidence>
<dbReference type="NCBIfam" id="TIGR00229">
    <property type="entry name" value="sensory_box"/>
    <property type="match status" value="1"/>
</dbReference>
<keyword evidence="1" id="KW-0175">Coiled coil</keyword>
<feature type="domain" description="PAS" evidence="2">
    <location>
        <begin position="173"/>
        <end position="243"/>
    </location>
</feature>
<gene>
    <name evidence="6" type="ORF">EKH77_05250</name>
</gene>
<dbReference type="SMART" id="SM00086">
    <property type="entry name" value="PAC"/>
    <property type="match status" value="1"/>
</dbReference>
<dbReference type="NCBIfam" id="TIGR00254">
    <property type="entry name" value="GGDEF"/>
    <property type="match status" value="1"/>
</dbReference>
<evidence type="ECO:0000259" key="4">
    <source>
        <dbReference type="PROSITE" id="PS50883"/>
    </source>
</evidence>
<dbReference type="CDD" id="cd01948">
    <property type="entry name" value="EAL"/>
    <property type="match status" value="1"/>
</dbReference>
<dbReference type="EMBL" id="CP034587">
    <property type="protein sequence ID" value="AZQ70709.1"/>
    <property type="molecule type" value="Genomic_DNA"/>
</dbReference>
<dbReference type="CDD" id="cd00130">
    <property type="entry name" value="PAS"/>
    <property type="match status" value="1"/>
</dbReference>
<dbReference type="PANTHER" id="PTHR44757:SF2">
    <property type="entry name" value="BIOFILM ARCHITECTURE MAINTENANCE PROTEIN MBAA"/>
    <property type="match status" value="1"/>
</dbReference>
<dbReference type="SMART" id="SM00091">
    <property type="entry name" value="PAS"/>
    <property type="match status" value="1"/>
</dbReference>
<dbReference type="InterPro" id="IPR029787">
    <property type="entry name" value="Nucleotide_cyclase"/>
</dbReference>
<feature type="domain" description="EAL" evidence="4">
    <location>
        <begin position="484"/>
        <end position="743"/>
    </location>
</feature>
<evidence type="ECO:0000256" key="1">
    <source>
        <dbReference type="SAM" id="Coils"/>
    </source>
</evidence>
<dbReference type="InterPro" id="IPR035965">
    <property type="entry name" value="PAS-like_dom_sf"/>
</dbReference>
<feature type="domain" description="GGDEF" evidence="5">
    <location>
        <begin position="341"/>
        <end position="475"/>
    </location>
</feature>
<dbReference type="SUPFAM" id="SSF55785">
    <property type="entry name" value="PYP-like sensor domain (PAS domain)"/>
    <property type="match status" value="1"/>
</dbReference>
<dbReference type="RefSeq" id="WP_126913271.1">
    <property type="nucleotide sequence ID" value="NZ_CP034587.1"/>
</dbReference>
<dbReference type="SMART" id="SM00052">
    <property type="entry name" value="EAL"/>
    <property type="match status" value="1"/>
</dbReference>
<dbReference type="SUPFAM" id="SSF141868">
    <property type="entry name" value="EAL domain-like"/>
    <property type="match status" value="1"/>
</dbReference>
<dbReference type="InterPro" id="IPR001610">
    <property type="entry name" value="PAC"/>
</dbReference>
<dbReference type="InterPro" id="IPR000014">
    <property type="entry name" value="PAS"/>
</dbReference>
<accession>A0A3Q9FX95</accession>
<dbReference type="Pfam" id="PF08448">
    <property type="entry name" value="PAS_4"/>
    <property type="match status" value="1"/>
</dbReference>
<evidence type="ECO:0000259" key="3">
    <source>
        <dbReference type="PROSITE" id="PS50113"/>
    </source>
</evidence>
<feature type="domain" description="PAC" evidence="3">
    <location>
        <begin position="247"/>
        <end position="299"/>
    </location>
</feature>
<dbReference type="Gene3D" id="3.30.70.270">
    <property type="match status" value="1"/>
</dbReference>
<dbReference type="CDD" id="cd01949">
    <property type="entry name" value="GGDEF"/>
    <property type="match status" value="1"/>
</dbReference>
<dbReference type="Gene3D" id="3.20.20.450">
    <property type="entry name" value="EAL domain"/>
    <property type="match status" value="1"/>
</dbReference>
<dbReference type="SUPFAM" id="SSF55073">
    <property type="entry name" value="Nucleotide cyclase"/>
    <property type="match status" value="1"/>
</dbReference>
<organism evidence="6 7">
    <name type="scientific">Streptomyces luteoverticillatus</name>
    <name type="common">Streptoverticillium luteoverticillatus</name>
    <dbReference type="NCBI Taxonomy" id="66425"/>
    <lineage>
        <taxon>Bacteria</taxon>
        <taxon>Bacillati</taxon>
        <taxon>Actinomycetota</taxon>
        <taxon>Actinomycetes</taxon>
        <taxon>Kitasatosporales</taxon>
        <taxon>Streptomycetaceae</taxon>
        <taxon>Streptomyces</taxon>
    </lineage>
</organism>
<dbReference type="InterPro" id="IPR013656">
    <property type="entry name" value="PAS_4"/>
</dbReference>
<dbReference type="InterPro" id="IPR001633">
    <property type="entry name" value="EAL_dom"/>
</dbReference>